<organism evidence="1 2">
    <name type="scientific">Colletotrichum gloeosporioides (strain Cg-14)</name>
    <name type="common">Anthracnose fungus</name>
    <name type="synonym">Glomerella cingulata</name>
    <dbReference type="NCBI Taxonomy" id="1237896"/>
    <lineage>
        <taxon>Eukaryota</taxon>
        <taxon>Fungi</taxon>
        <taxon>Dikarya</taxon>
        <taxon>Ascomycota</taxon>
        <taxon>Pezizomycotina</taxon>
        <taxon>Sordariomycetes</taxon>
        <taxon>Hypocreomycetidae</taxon>
        <taxon>Glomerellales</taxon>
        <taxon>Glomerellaceae</taxon>
        <taxon>Colletotrichum</taxon>
        <taxon>Colletotrichum gloeosporioides species complex</taxon>
    </lineage>
</organism>
<sequence>MATAIHVLGDFVHWWSTWPVPADAPAPYNNKDEWGIVPAWGFGRVLESNVDSLPAGSLLYGFWPASSHIVDLKLATNKTRFHEVSEHRQALGSMYNEYSLIDETTRSDDSRALFANAYSIWNAGYVLNRYCYPTEYKPAHPFGVHGGEWTDSDGDLSAAVLVNLSASSRTGRSSTWNFTRNRKPGVNGPLALLCATSSPKALEPAPQTPFEVSSVSYDGLAAGETVAWIEKFKPRRVVVLDHGAPLATTERFVEALSEALPETQTTLVMIGVEPKFFEENEKAFNRAVEEKYLGDIELVKGSGVSGSGGVEGAWENLIQGTLVPNKAWVYQLDGKSQ</sequence>
<dbReference type="OrthoDB" id="192702at2759"/>
<dbReference type="HOGENOM" id="CLU_037224_0_0_1"/>
<dbReference type="EMBL" id="AMYD01001459">
    <property type="protein sequence ID" value="EQB53073.1"/>
    <property type="molecule type" value="Genomic_DNA"/>
</dbReference>
<dbReference type="Pfam" id="PF11017">
    <property type="entry name" value="DUF2855"/>
    <property type="match status" value="1"/>
</dbReference>
<protein>
    <submittedName>
        <fullName evidence="1">Uncharacterized protein</fullName>
    </submittedName>
</protein>
<reference evidence="2" key="1">
    <citation type="journal article" date="2013" name="Mol. Plant Microbe Interact.">
        <title>Global aspects of pacC regulation of pathogenicity genes in Colletotrichum gloeosporioides as revealed by transcriptome analysis.</title>
        <authorList>
            <person name="Alkan N."/>
            <person name="Meng X."/>
            <person name="Friedlander G."/>
            <person name="Reuveni E."/>
            <person name="Sukno S."/>
            <person name="Sherman A."/>
            <person name="Thon M."/>
            <person name="Fluhr R."/>
            <person name="Prusky D."/>
        </authorList>
    </citation>
    <scope>NUCLEOTIDE SEQUENCE [LARGE SCALE GENOMIC DNA]</scope>
    <source>
        <strain evidence="2">Cg-14</strain>
    </source>
</reference>
<dbReference type="STRING" id="1237896.T0KJX1"/>
<dbReference type="InterPro" id="IPR021276">
    <property type="entry name" value="DUF2855"/>
</dbReference>
<evidence type="ECO:0000313" key="2">
    <source>
        <dbReference type="Proteomes" id="UP000015530"/>
    </source>
</evidence>
<name>T0KJX1_COLGC</name>
<accession>T0KJX1</accession>
<proteinExistence type="predicted"/>
<gene>
    <name evidence="1" type="ORF">CGLO_07244</name>
</gene>
<evidence type="ECO:0000313" key="1">
    <source>
        <dbReference type="EMBL" id="EQB53073.1"/>
    </source>
</evidence>
<dbReference type="Proteomes" id="UP000015530">
    <property type="component" value="Unassembled WGS sequence"/>
</dbReference>
<dbReference type="OMA" id="ERWNHWL"/>
<comment type="caution">
    <text evidence="1">The sequence shown here is derived from an EMBL/GenBank/DDBJ whole genome shotgun (WGS) entry which is preliminary data.</text>
</comment>
<dbReference type="AlphaFoldDB" id="T0KJX1"/>